<comment type="caution">
    <text evidence="1">The sequence shown here is derived from an EMBL/GenBank/DDBJ whole genome shotgun (WGS) entry which is preliminary data.</text>
</comment>
<accession>A0A8S9WZF2</accession>
<name>A0A8S9WZF2_APOLU</name>
<gene>
    <name evidence="1" type="ORF">GE061_005623</name>
</gene>
<dbReference type="Proteomes" id="UP000466442">
    <property type="component" value="Unassembled WGS sequence"/>
</dbReference>
<reference evidence="1" key="1">
    <citation type="journal article" date="2021" name="Mol. Ecol. Resour.">
        <title>Apolygus lucorum genome provides insights into omnivorousness and mesophyll feeding.</title>
        <authorList>
            <person name="Liu Y."/>
            <person name="Liu H."/>
            <person name="Wang H."/>
            <person name="Huang T."/>
            <person name="Liu B."/>
            <person name="Yang B."/>
            <person name="Yin L."/>
            <person name="Li B."/>
            <person name="Zhang Y."/>
            <person name="Zhang S."/>
            <person name="Jiang F."/>
            <person name="Zhang X."/>
            <person name="Ren Y."/>
            <person name="Wang B."/>
            <person name="Wang S."/>
            <person name="Lu Y."/>
            <person name="Wu K."/>
            <person name="Fan W."/>
            <person name="Wang G."/>
        </authorList>
    </citation>
    <scope>NUCLEOTIDE SEQUENCE</scope>
    <source>
        <strain evidence="1">12Hb</strain>
    </source>
</reference>
<dbReference type="AlphaFoldDB" id="A0A8S9WZF2"/>
<protein>
    <submittedName>
        <fullName evidence="1">Uncharacterized protein</fullName>
    </submittedName>
</protein>
<sequence>MPRPSTSSRAVPELASSTGTYCADDERSFILGIELGGNPISSRRECEGLVQHLVSNLESVRATTEVILSALAEAGFQEVFFHEVVQLLQFTHTLGPFSGVSILIHRV</sequence>
<dbReference type="EMBL" id="WIXP02000013">
    <property type="protein sequence ID" value="KAF6201176.1"/>
    <property type="molecule type" value="Genomic_DNA"/>
</dbReference>
<proteinExistence type="predicted"/>
<organism evidence="1 2">
    <name type="scientific">Apolygus lucorum</name>
    <name type="common">Small green plant bug</name>
    <name type="synonym">Lygocoris lucorum</name>
    <dbReference type="NCBI Taxonomy" id="248454"/>
    <lineage>
        <taxon>Eukaryota</taxon>
        <taxon>Metazoa</taxon>
        <taxon>Ecdysozoa</taxon>
        <taxon>Arthropoda</taxon>
        <taxon>Hexapoda</taxon>
        <taxon>Insecta</taxon>
        <taxon>Pterygota</taxon>
        <taxon>Neoptera</taxon>
        <taxon>Paraneoptera</taxon>
        <taxon>Hemiptera</taxon>
        <taxon>Heteroptera</taxon>
        <taxon>Panheteroptera</taxon>
        <taxon>Cimicomorpha</taxon>
        <taxon>Miridae</taxon>
        <taxon>Mirini</taxon>
        <taxon>Apolygus</taxon>
    </lineage>
</organism>
<evidence type="ECO:0000313" key="1">
    <source>
        <dbReference type="EMBL" id="KAF6201176.1"/>
    </source>
</evidence>
<evidence type="ECO:0000313" key="2">
    <source>
        <dbReference type="Proteomes" id="UP000466442"/>
    </source>
</evidence>
<keyword evidence="2" id="KW-1185">Reference proteome</keyword>